<keyword evidence="3" id="KW-1185">Reference proteome</keyword>
<dbReference type="EMBL" id="JALP01000278">
    <property type="protein sequence ID" value="THG88998.1"/>
    <property type="molecule type" value="Genomic_DNA"/>
</dbReference>
<gene>
    <name evidence="2" type="ORF">AJ85_20175</name>
    <name evidence="1" type="ORF">BALCAV_0212220</name>
</gene>
<comment type="caution">
    <text evidence="1">The sequence shown here is derived from an EMBL/GenBank/DDBJ whole genome shotgun (WGS) entry which is preliminary data.</text>
</comment>
<dbReference type="RefSeq" id="WP_003324338.1">
    <property type="nucleotide sequence ID" value="NZ_ALPT02000037.1"/>
</dbReference>
<proteinExistence type="predicted"/>
<evidence type="ECO:0000313" key="2">
    <source>
        <dbReference type="EMBL" id="THG88998.1"/>
    </source>
</evidence>
<organism evidence="1 3">
    <name type="scientific">Alkalihalobacillus alcalophilus ATCC 27647 = CGMCC 1.3604</name>
    <dbReference type="NCBI Taxonomy" id="1218173"/>
    <lineage>
        <taxon>Bacteria</taxon>
        <taxon>Bacillati</taxon>
        <taxon>Bacillota</taxon>
        <taxon>Bacilli</taxon>
        <taxon>Bacillales</taxon>
        <taxon>Bacillaceae</taxon>
        <taxon>Alkalihalobacillus</taxon>
    </lineage>
</organism>
<dbReference type="Proteomes" id="UP000002754">
    <property type="component" value="Unassembled WGS sequence"/>
</dbReference>
<name>A0A094WM95_ALKAL</name>
<evidence type="ECO:0000313" key="1">
    <source>
        <dbReference type="EMBL" id="KGA97088.1"/>
    </source>
</evidence>
<dbReference type="AlphaFoldDB" id="A0A094WM95"/>
<dbReference type="eggNOG" id="ENOG5032ZXF">
    <property type="taxonomic scope" value="Bacteria"/>
</dbReference>
<evidence type="ECO:0000313" key="4">
    <source>
        <dbReference type="Proteomes" id="UP000297014"/>
    </source>
</evidence>
<sequence>MKKTIVSAIIVFILLVVGGFTIPVISETASDSRVVIDHTLMEYSAPACFDQAEFTNNLDEVSIQSAINSGYVAESTCTTEEMPMEKKPLFVVWFTA</sequence>
<dbReference type="EMBL" id="ALPT02000037">
    <property type="protein sequence ID" value="KGA97088.1"/>
    <property type="molecule type" value="Genomic_DNA"/>
</dbReference>
<dbReference type="OrthoDB" id="2390164at2"/>
<reference evidence="1 3" key="1">
    <citation type="journal article" date="2014" name="Genome Announc.">
        <title>Draft Genome Sequence of Bacillus alcalophilus AV1934, a Classic Alkaliphile Isolated from Human Feces in 1934.</title>
        <authorList>
            <person name="Attie O."/>
            <person name="Jayaprakash A."/>
            <person name="Shah H."/>
            <person name="Paulsen I.T."/>
            <person name="Morino M."/>
            <person name="Takahashi Y."/>
            <person name="Narumi I."/>
            <person name="Sachidanandam R."/>
            <person name="Satoh K."/>
            <person name="Ito M."/>
            <person name="Krulwich T.A."/>
        </authorList>
    </citation>
    <scope>NUCLEOTIDE SEQUENCE [LARGE SCALE GENOMIC DNA]</scope>
    <source>
        <strain evidence="1 3">AV1934</strain>
    </source>
</reference>
<protein>
    <submittedName>
        <fullName evidence="1">Uncharacterized protein</fullName>
    </submittedName>
</protein>
<reference evidence="2 4" key="2">
    <citation type="submission" date="2014-01" db="EMBL/GenBank/DDBJ databases">
        <title>Draft genome sequencing of Bacillus alcalophilus CGMCC 1.3604.</title>
        <authorList>
            <person name="Yang J."/>
            <person name="Diao L."/>
            <person name="Yang S."/>
        </authorList>
    </citation>
    <scope>NUCLEOTIDE SEQUENCE [LARGE SCALE GENOMIC DNA]</scope>
    <source>
        <strain evidence="2 4">CGMCC 1.3604</strain>
    </source>
</reference>
<dbReference type="Proteomes" id="UP000297014">
    <property type="component" value="Unassembled WGS sequence"/>
</dbReference>
<accession>A0A094WM95</accession>
<evidence type="ECO:0000313" key="3">
    <source>
        <dbReference type="Proteomes" id="UP000002754"/>
    </source>
</evidence>